<feature type="compositionally biased region" description="Basic and acidic residues" evidence="2">
    <location>
        <begin position="363"/>
        <end position="373"/>
    </location>
</feature>
<keyword evidence="1" id="KW-0175">Coiled coil</keyword>
<accession>A0A6B0VF28</accession>
<dbReference type="InterPro" id="IPR036056">
    <property type="entry name" value="Fibrinogen-like_C"/>
</dbReference>
<dbReference type="EMBL" id="GIFC01018646">
    <property type="protein sequence ID" value="MXV00730.1"/>
    <property type="molecule type" value="Transcribed_RNA"/>
</dbReference>
<feature type="domain" description="Fibrinogen C-terminal" evidence="4">
    <location>
        <begin position="649"/>
        <end position="858"/>
    </location>
</feature>
<feature type="chain" id="PRO_5025528138" evidence="3">
    <location>
        <begin position="23"/>
        <end position="870"/>
    </location>
</feature>
<feature type="compositionally biased region" description="Low complexity" evidence="2">
    <location>
        <begin position="66"/>
        <end position="77"/>
    </location>
</feature>
<dbReference type="InterPro" id="IPR050373">
    <property type="entry name" value="Fibrinogen_C-term_domain"/>
</dbReference>
<evidence type="ECO:0000256" key="2">
    <source>
        <dbReference type="SAM" id="MobiDB-lite"/>
    </source>
</evidence>
<proteinExistence type="predicted"/>
<dbReference type="Pfam" id="PF00147">
    <property type="entry name" value="Fibrinogen_C"/>
    <property type="match status" value="1"/>
</dbReference>
<dbReference type="PANTHER" id="PTHR19143">
    <property type="entry name" value="FIBRINOGEN/TENASCIN/ANGIOPOEITIN"/>
    <property type="match status" value="1"/>
</dbReference>
<feature type="coiled-coil region" evidence="1">
    <location>
        <begin position="612"/>
        <end position="653"/>
    </location>
</feature>
<feature type="coiled-coil region" evidence="1">
    <location>
        <begin position="141"/>
        <end position="256"/>
    </location>
</feature>
<feature type="signal peptide" evidence="3">
    <location>
        <begin position="1"/>
        <end position="22"/>
    </location>
</feature>
<dbReference type="SUPFAM" id="SSF56496">
    <property type="entry name" value="Fibrinogen C-terminal domain-like"/>
    <property type="match status" value="1"/>
</dbReference>
<evidence type="ECO:0000259" key="4">
    <source>
        <dbReference type="PROSITE" id="PS51406"/>
    </source>
</evidence>
<dbReference type="PANTHER" id="PTHR19143:SF444">
    <property type="entry name" value="PROTEIN SCABROUS"/>
    <property type="match status" value="1"/>
</dbReference>
<evidence type="ECO:0000256" key="1">
    <source>
        <dbReference type="SAM" id="Coils"/>
    </source>
</evidence>
<feature type="coiled-coil region" evidence="1">
    <location>
        <begin position="37"/>
        <end position="64"/>
    </location>
</feature>
<dbReference type="CDD" id="cd00087">
    <property type="entry name" value="FReD"/>
    <property type="match status" value="1"/>
</dbReference>
<evidence type="ECO:0000256" key="3">
    <source>
        <dbReference type="SAM" id="SignalP"/>
    </source>
</evidence>
<dbReference type="GO" id="GO:0005615">
    <property type="term" value="C:extracellular space"/>
    <property type="evidence" value="ECO:0007669"/>
    <property type="project" value="TreeGrafter"/>
</dbReference>
<dbReference type="Gene3D" id="3.90.215.10">
    <property type="entry name" value="Gamma Fibrinogen, chain A, domain 1"/>
    <property type="match status" value="1"/>
</dbReference>
<evidence type="ECO:0000313" key="5">
    <source>
        <dbReference type="EMBL" id="MXV00730.1"/>
    </source>
</evidence>
<dbReference type="PROSITE" id="PS51406">
    <property type="entry name" value="FIBRINOGEN_C_2"/>
    <property type="match status" value="1"/>
</dbReference>
<sequence length="870" mass="99552">MRWFLVPAPTVLLCLCLGAVRCASDTGGSDPTLGHVVRELRAELQALQRAREQDRLLLRRLEERLSSTTATTTPSPTVAGPEATHHHHAKRHHEEQRAFARSLRALEHERAALDTLGEQLRRMKLDLDQVVKDRERPVDAEALLRADVDKLQLQLDSLRSEQSDEVSRTAARDRAHRASVDWLRSTMEELKTELAELAKDTNVTAALSMSREFEREASTLRADLSELRNEVRALRATQQQQQAREAQATGERAELRVLLQKQAVAQRDLAQQLSELTEDFRNQQVKQRKNKDKTKRHDDVDLEFEGSGLGDTEEQRDLAQQLSELTEDFRNQQVKQRKNKEKTKRHDDVDLEFEGSGLGDTEDQPRTEPETRDHRHQQHGLRRIVSQLEDTVQALSHNQDKLSKDVTLMRHNDTQLAVLVSNMQRSADANAPFTTGDLDAQLRSLREQVHAQSETIRNVANSVQSVDKVHASTVELFRDIRTLEKKVDRGLSDLRKEVSKSEFDVARALSLAKGAQRDEVARRDSLGTLRADVLRTRAELEKNRYKILALENLVLNATVSGRKAGNHWVSQEVKIANLEVGSTRLSKMLHKNSGKLTRLARSLDKVVNREVLDEWKRQQEDLAKAIRNVTDQVPRLKSNLTRLEAEMGKLEDNLPQDCSAVKDSSRSGVYLIHPRQSATALKVFCDMDTEGGGWTLVQRRRDGSEDFYRTWADYRRGFGSPSAEHWLGNQALHDLTSSANYSLRVDLWDTAGRYKFVEYNRFRVASEAERYRLEVYGYHGNASNALEYHSGMAFSTADRDNDFSSTHCAMYYSSGWWYNHCQYVNINGKYNVGLTWYDMDALEWVQLSRVEMKVRPARTKRKRWTRGKAA</sequence>
<keyword evidence="3" id="KW-0732">Signal</keyword>
<name>A0A6B0VF28_IXORI</name>
<dbReference type="InterPro" id="IPR014716">
    <property type="entry name" value="Fibrinogen_a/b/g_C_1"/>
</dbReference>
<dbReference type="AlphaFoldDB" id="A0A6B0VF28"/>
<dbReference type="NCBIfam" id="NF040941">
    <property type="entry name" value="GGGWT_bact"/>
    <property type="match status" value="1"/>
</dbReference>
<feature type="region of interest" description="Disordered" evidence="2">
    <location>
        <begin position="65"/>
        <end position="96"/>
    </location>
</feature>
<reference evidence="5" key="1">
    <citation type="submission" date="2019-12" db="EMBL/GenBank/DDBJ databases">
        <title>An insight into the sialome of adult female Ixodes ricinus ticks feeding for 6 days.</title>
        <authorList>
            <person name="Perner J."/>
            <person name="Ribeiro J.M.C."/>
        </authorList>
    </citation>
    <scope>NUCLEOTIDE SEQUENCE</scope>
    <source>
        <strain evidence="5">Semi-engorged</strain>
        <tissue evidence="5">Salivary glands</tissue>
    </source>
</reference>
<dbReference type="InterPro" id="IPR002181">
    <property type="entry name" value="Fibrinogen_a/b/g_C_dom"/>
</dbReference>
<organism evidence="5">
    <name type="scientific">Ixodes ricinus</name>
    <name type="common">Common tick</name>
    <name type="synonym">Acarus ricinus</name>
    <dbReference type="NCBI Taxonomy" id="34613"/>
    <lineage>
        <taxon>Eukaryota</taxon>
        <taxon>Metazoa</taxon>
        <taxon>Ecdysozoa</taxon>
        <taxon>Arthropoda</taxon>
        <taxon>Chelicerata</taxon>
        <taxon>Arachnida</taxon>
        <taxon>Acari</taxon>
        <taxon>Parasitiformes</taxon>
        <taxon>Ixodida</taxon>
        <taxon>Ixodoidea</taxon>
        <taxon>Ixodidae</taxon>
        <taxon>Ixodinae</taxon>
        <taxon>Ixodes</taxon>
    </lineage>
</organism>
<protein>
    <submittedName>
        <fullName evidence="5">Putative ficolin</fullName>
    </submittedName>
</protein>
<feature type="region of interest" description="Disordered" evidence="2">
    <location>
        <begin position="282"/>
        <end position="379"/>
    </location>
</feature>
<dbReference type="SMART" id="SM00186">
    <property type="entry name" value="FBG"/>
    <property type="match status" value="1"/>
</dbReference>